<organism evidence="1 2">
    <name type="scientific">Rhododendron griersonianum</name>
    <dbReference type="NCBI Taxonomy" id="479676"/>
    <lineage>
        <taxon>Eukaryota</taxon>
        <taxon>Viridiplantae</taxon>
        <taxon>Streptophyta</taxon>
        <taxon>Embryophyta</taxon>
        <taxon>Tracheophyta</taxon>
        <taxon>Spermatophyta</taxon>
        <taxon>Magnoliopsida</taxon>
        <taxon>eudicotyledons</taxon>
        <taxon>Gunneridae</taxon>
        <taxon>Pentapetalae</taxon>
        <taxon>asterids</taxon>
        <taxon>Ericales</taxon>
        <taxon>Ericaceae</taxon>
        <taxon>Ericoideae</taxon>
        <taxon>Rhodoreae</taxon>
        <taxon>Rhododendron</taxon>
    </lineage>
</organism>
<sequence length="68" mass="7777">MDVLKVPLSKPCEIADGVSVWEWSGSAFDEGNERIQMESLNTLNKLLKKPLPVNRFRPKYIFGPFLII</sequence>
<evidence type="ECO:0000313" key="2">
    <source>
        <dbReference type="Proteomes" id="UP000823749"/>
    </source>
</evidence>
<keyword evidence="2" id="KW-1185">Reference proteome</keyword>
<reference evidence="1 2" key="1">
    <citation type="submission" date="2020-08" db="EMBL/GenBank/DDBJ databases">
        <title>Plant Genome Project.</title>
        <authorList>
            <person name="Zhang R.-G."/>
        </authorList>
    </citation>
    <scope>NUCLEOTIDE SEQUENCE [LARGE SCALE GENOMIC DNA]</scope>
    <source>
        <strain evidence="1">WSP0</strain>
        <tissue evidence="1">Leaf</tissue>
    </source>
</reference>
<name>A0AAV6HUD7_9ERIC</name>
<dbReference type="AlphaFoldDB" id="A0AAV6HUD7"/>
<proteinExistence type="predicted"/>
<dbReference type="EMBL" id="JACTNZ010000013">
    <property type="protein sequence ID" value="KAG5516126.1"/>
    <property type="molecule type" value="Genomic_DNA"/>
</dbReference>
<dbReference type="Proteomes" id="UP000823749">
    <property type="component" value="Chromosome 13"/>
</dbReference>
<accession>A0AAV6HUD7</accession>
<protein>
    <submittedName>
        <fullName evidence="1">Uncharacterized protein</fullName>
    </submittedName>
</protein>
<gene>
    <name evidence="1" type="ORF">RHGRI_036990</name>
</gene>
<comment type="caution">
    <text evidence="1">The sequence shown here is derived from an EMBL/GenBank/DDBJ whole genome shotgun (WGS) entry which is preliminary data.</text>
</comment>
<evidence type="ECO:0000313" key="1">
    <source>
        <dbReference type="EMBL" id="KAG5516126.1"/>
    </source>
</evidence>